<proteinExistence type="predicted"/>
<keyword evidence="2" id="KW-1185">Reference proteome</keyword>
<accession>A0ACC2TNE2</accession>
<evidence type="ECO:0000313" key="2">
    <source>
        <dbReference type="Proteomes" id="UP001165960"/>
    </source>
</evidence>
<dbReference type="EMBL" id="QTSX02002307">
    <property type="protein sequence ID" value="KAJ9076240.1"/>
    <property type="molecule type" value="Genomic_DNA"/>
</dbReference>
<evidence type="ECO:0000313" key="1">
    <source>
        <dbReference type="EMBL" id="KAJ9076240.1"/>
    </source>
</evidence>
<organism evidence="1 2">
    <name type="scientific">Entomophthora muscae</name>
    <dbReference type="NCBI Taxonomy" id="34485"/>
    <lineage>
        <taxon>Eukaryota</taxon>
        <taxon>Fungi</taxon>
        <taxon>Fungi incertae sedis</taxon>
        <taxon>Zoopagomycota</taxon>
        <taxon>Entomophthoromycotina</taxon>
        <taxon>Entomophthoromycetes</taxon>
        <taxon>Entomophthorales</taxon>
        <taxon>Entomophthoraceae</taxon>
        <taxon>Entomophthora</taxon>
    </lineage>
</organism>
<comment type="caution">
    <text evidence="1">The sequence shown here is derived from an EMBL/GenBank/DDBJ whole genome shotgun (WGS) entry which is preliminary data.</text>
</comment>
<dbReference type="Proteomes" id="UP001165960">
    <property type="component" value="Unassembled WGS sequence"/>
</dbReference>
<protein>
    <submittedName>
        <fullName evidence="1">Cytochrome b-c1 complex subunit 7</fullName>
    </submittedName>
</protein>
<sequence length="118" mass="13656">MSFANFVKKSKFLTNVFTSLGKVYPDISGYRRIGLKYDDLISEENDVVKEALRRLPVNVADARTLRLRQAFQLSVAHAELPKEKWTTPEEDSPYLMPIIKEVEAEFAEKEEFDTLKSR</sequence>
<reference evidence="1" key="1">
    <citation type="submission" date="2022-04" db="EMBL/GenBank/DDBJ databases">
        <title>Genome of the entomopathogenic fungus Entomophthora muscae.</title>
        <authorList>
            <person name="Elya C."/>
            <person name="Lovett B.R."/>
            <person name="Lee E."/>
            <person name="Macias A.M."/>
            <person name="Hajek A.E."/>
            <person name="De Bivort B.L."/>
            <person name="Kasson M.T."/>
            <person name="De Fine Licht H.H."/>
            <person name="Stajich J.E."/>
        </authorList>
    </citation>
    <scope>NUCLEOTIDE SEQUENCE</scope>
    <source>
        <strain evidence="1">Berkeley</strain>
    </source>
</reference>
<gene>
    <name evidence="1" type="primary">QCR7_1</name>
    <name evidence="1" type="ORF">DSO57_1028201</name>
</gene>
<name>A0ACC2TNE2_9FUNG</name>